<evidence type="ECO:0000313" key="9">
    <source>
        <dbReference type="RefSeq" id="XP_017776602.1"/>
    </source>
</evidence>
<dbReference type="SUPFAM" id="SSF55846">
    <property type="entry name" value="N-acetylmuramoyl-L-alanine amidase-like"/>
    <property type="match status" value="1"/>
</dbReference>
<dbReference type="Proteomes" id="UP000695000">
    <property type="component" value="Unplaced"/>
</dbReference>
<feature type="compositionally biased region" description="Basic and acidic residues" evidence="4">
    <location>
        <begin position="7"/>
        <end position="29"/>
    </location>
</feature>
<dbReference type="RefSeq" id="XP_017776602.1">
    <property type="nucleotide sequence ID" value="XM_017921113.1"/>
</dbReference>
<feature type="region of interest" description="Disordered" evidence="4">
    <location>
        <begin position="1"/>
        <end position="29"/>
    </location>
</feature>
<keyword evidence="8" id="KW-1185">Reference proteome</keyword>
<keyword evidence="5" id="KW-0812">Transmembrane</keyword>
<dbReference type="CDD" id="cd06583">
    <property type="entry name" value="PGRP"/>
    <property type="match status" value="1"/>
</dbReference>
<dbReference type="SMART" id="SM00701">
    <property type="entry name" value="PGRP"/>
    <property type="match status" value="1"/>
</dbReference>
<reference evidence="9" key="1">
    <citation type="submission" date="2025-08" db="UniProtKB">
        <authorList>
            <consortium name="RefSeq"/>
        </authorList>
    </citation>
    <scope>IDENTIFICATION</scope>
    <source>
        <tissue evidence="9">Whole Larva</tissue>
    </source>
</reference>
<keyword evidence="3" id="KW-0391">Immunity</keyword>
<proteinExistence type="inferred from homology"/>
<dbReference type="InterPro" id="IPR015510">
    <property type="entry name" value="PGRP"/>
</dbReference>
<keyword evidence="2" id="KW-0399">Innate immunity</keyword>
<dbReference type="PANTHER" id="PTHR11022">
    <property type="entry name" value="PEPTIDOGLYCAN RECOGNITION PROTEIN"/>
    <property type="match status" value="1"/>
</dbReference>
<dbReference type="InterPro" id="IPR006619">
    <property type="entry name" value="PGRP_domain_met/bac"/>
</dbReference>
<evidence type="ECO:0000256" key="5">
    <source>
        <dbReference type="SAM" id="Phobius"/>
    </source>
</evidence>
<evidence type="ECO:0000259" key="6">
    <source>
        <dbReference type="SMART" id="SM00644"/>
    </source>
</evidence>
<protein>
    <submittedName>
        <fullName evidence="9">Peptidoglycan-recognition protein SC2-like</fullName>
    </submittedName>
</protein>
<dbReference type="PANTHER" id="PTHR11022:SF41">
    <property type="entry name" value="PEPTIDOGLYCAN-RECOGNITION PROTEIN LC-RELATED"/>
    <property type="match status" value="1"/>
</dbReference>
<dbReference type="InterPro" id="IPR002502">
    <property type="entry name" value="Amidase_domain"/>
</dbReference>
<organism evidence="8 9">
    <name type="scientific">Nicrophorus vespilloides</name>
    <name type="common">Boreal carrion beetle</name>
    <dbReference type="NCBI Taxonomy" id="110193"/>
    <lineage>
        <taxon>Eukaryota</taxon>
        <taxon>Metazoa</taxon>
        <taxon>Ecdysozoa</taxon>
        <taxon>Arthropoda</taxon>
        <taxon>Hexapoda</taxon>
        <taxon>Insecta</taxon>
        <taxon>Pterygota</taxon>
        <taxon>Neoptera</taxon>
        <taxon>Endopterygota</taxon>
        <taxon>Coleoptera</taxon>
        <taxon>Polyphaga</taxon>
        <taxon>Staphyliniformia</taxon>
        <taxon>Silphidae</taxon>
        <taxon>Nicrophorinae</taxon>
        <taxon>Nicrophorus</taxon>
    </lineage>
</organism>
<dbReference type="InterPro" id="IPR036505">
    <property type="entry name" value="Amidase/PGRP_sf"/>
</dbReference>
<sequence length="302" mass="34782">MQTEVDMETHQEYSKNTECERHQREDDQLLKDQNVRAGTNQSNLNHVMSTTSKGFNVDIVKMLENMTKIRREPENNHQEGNKLLYAYAAAVISVIVCILIYVVLITENYRVNIDINKVTMGSEDHVSNWNLNIIPRSKWQSKQPLNRANKINYPVHYVIIHHTATSNCSSHDECKLVTQSIQTFHIQSKHWRDIGYNFLVGGDGFVYEGRGWGVEGTHTYRYNAKSIGIAFIGIFDTTRPPERQIVAAQKLIQNGVELGYIVNDYILFAKLQESKRCSGLALLHLIKTWKNWNEKLSDCNIK</sequence>
<dbReference type="Gene3D" id="3.40.80.10">
    <property type="entry name" value="Peptidoglycan recognition protein-like"/>
    <property type="match status" value="1"/>
</dbReference>
<keyword evidence="5" id="KW-0472">Membrane</keyword>
<evidence type="ECO:0000256" key="2">
    <source>
        <dbReference type="ARBA" id="ARBA00022588"/>
    </source>
</evidence>
<gene>
    <name evidence="9" type="primary">LOC108562707</name>
</gene>
<dbReference type="Pfam" id="PF01510">
    <property type="entry name" value="Amidase_2"/>
    <property type="match status" value="1"/>
</dbReference>
<evidence type="ECO:0000256" key="1">
    <source>
        <dbReference type="ARBA" id="ARBA00007553"/>
    </source>
</evidence>
<feature type="domain" description="Peptidoglycan recognition protein family" evidence="7">
    <location>
        <begin position="131"/>
        <end position="274"/>
    </location>
</feature>
<evidence type="ECO:0000256" key="3">
    <source>
        <dbReference type="ARBA" id="ARBA00022859"/>
    </source>
</evidence>
<feature type="domain" description="N-acetylmuramoyl-L-alanine amidase" evidence="6">
    <location>
        <begin position="143"/>
        <end position="279"/>
    </location>
</feature>
<dbReference type="GeneID" id="108562707"/>
<evidence type="ECO:0000259" key="7">
    <source>
        <dbReference type="SMART" id="SM00701"/>
    </source>
</evidence>
<dbReference type="SMART" id="SM00644">
    <property type="entry name" value="Ami_2"/>
    <property type="match status" value="1"/>
</dbReference>
<keyword evidence="5" id="KW-1133">Transmembrane helix</keyword>
<accession>A0ABM1MPV2</accession>
<evidence type="ECO:0000256" key="4">
    <source>
        <dbReference type="SAM" id="MobiDB-lite"/>
    </source>
</evidence>
<comment type="similarity">
    <text evidence="1">Belongs to the N-acetylmuramoyl-L-alanine amidase 2 family.</text>
</comment>
<name>A0ABM1MPV2_NICVS</name>
<evidence type="ECO:0000313" key="8">
    <source>
        <dbReference type="Proteomes" id="UP000695000"/>
    </source>
</evidence>
<feature type="transmembrane region" description="Helical" evidence="5">
    <location>
        <begin position="84"/>
        <end position="104"/>
    </location>
</feature>